<dbReference type="CDD" id="cd03801">
    <property type="entry name" value="GT4_PimA-like"/>
    <property type="match status" value="1"/>
</dbReference>
<dbReference type="InterPro" id="IPR028098">
    <property type="entry name" value="Glyco_trans_4-like_N"/>
</dbReference>
<dbReference type="PANTHER" id="PTHR45947:SF3">
    <property type="entry name" value="SULFOQUINOVOSYL TRANSFERASE SQD2"/>
    <property type="match status" value="1"/>
</dbReference>
<accession>A0A2M8P3M9</accession>
<dbReference type="Proteomes" id="UP000228921">
    <property type="component" value="Unassembled WGS sequence"/>
</dbReference>
<dbReference type="EMBL" id="PGTK01000001">
    <property type="protein sequence ID" value="PJF32155.1"/>
    <property type="molecule type" value="Genomic_DNA"/>
</dbReference>
<dbReference type="SUPFAM" id="SSF53756">
    <property type="entry name" value="UDP-Glycosyltransferase/glycogen phosphorylase"/>
    <property type="match status" value="1"/>
</dbReference>
<feature type="domain" description="Glycosyl transferase family 1" evidence="1">
    <location>
        <begin position="192"/>
        <end position="339"/>
    </location>
</feature>
<dbReference type="InterPro" id="IPR001296">
    <property type="entry name" value="Glyco_trans_1"/>
</dbReference>
<evidence type="ECO:0000313" key="3">
    <source>
        <dbReference type="EMBL" id="PJF32155.1"/>
    </source>
</evidence>
<gene>
    <name evidence="3" type="ORF">CUN51_00560</name>
</gene>
<name>A0A2M8P3M9_9CHLR</name>
<evidence type="ECO:0000259" key="2">
    <source>
        <dbReference type="Pfam" id="PF13439"/>
    </source>
</evidence>
<dbReference type="PANTHER" id="PTHR45947">
    <property type="entry name" value="SULFOQUINOVOSYL TRANSFERASE SQD2"/>
    <property type="match status" value="1"/>
</dbReference>
<evidence type="ECO:0000313" key="4">
    <source>
        <dbReference type="Proteomes" id="UP000228921"/>
    </source>
</evidence>
<dbReference type="Gene3D" id="3.40.50.2000">
    <property type="entry name" value="Glycogen Phosphorylase B"/>
    <property type="match status" value="2"/>
</dbReference>
<protein>
    <recommendedName>
        <fullName evidence="5">Glycosyltransferase family 1 protein</fullName>
    </recommendedName>
</protein>
<comment type="caution">
    <text evidence="3">The sequence shown here is derived from an EMBL/GenBank/DDBJ whole genome shotgun (WGS) entry which is preliminary data.</text>
</comment>
<evidence type="ECO:0000259" key="1">
    <source>
        <dbReference type="Pfam" id="PF00534"/>
    </source>
</evidence>
<dbReference type="InterPro" id="IPR050194">
    <property type="entry name" value="Glycosyltransferase_grp1"/>
</dbReference>
<evidence type="ECO:0008006" key="5">
    <source>
        <dbReference type="Google" id="ProtNLM"/>
    </source>
</evidence>
<proteinExistence type="predicted"/>
<dbReference type="AlphaFoldDB" id="A0A2M8P3M9"/>
<dbReference type="Pfam" id="PF00534">
    <property type="entry name" value="Glycos_transf_1"/>
    <property type="match status" value="1"/>
</dbReference>
<sequence>MRVLIATGIFHPDSGGPATYLHGLLPALQERGYTFHVLTYGDAPCEGYGYPVERISFKQSALRRRYLYAQRYAELAAQSDLIYVNMLGLPRPKVSKPLALKIVGDYAWERALIKGWIAPETDLDAFQSRRDLPHVAWFKARRAREARQADTILVPSQHLRRLVSGWGVPPERIQVIYNALEPTLHTPNLSQAEARAALHWQAEGRYLLTVGRLIALKGVQYLIQALDAVPDVQLIVAGDGEFLPQLRALVESCGVAGRVRFLGKVPHAQIPLLMRAADYVALYSSTEGLSHTLLEALHVGTPVIASARGGNPEVVRHGVNGLLVPHPDLAALRTALQHAFSAGVRDQLAAQTALGLERFAWQTMLDQTDRALRALLEKADVPSSG</sequence>
<dbReference type="GO" id="GO:0016757">
    <property type="term" value="F:glycosyltransferase activity"/>
    <property type="evidence" value="ECO:0007669"/>
    <property type="project" value="InterPro"/>
</dbReference>
<feature type="domain" description="Glycosyltransferase subfamily 4-like N-terminal" evidence="2">
    <location>
        <begin position="15"/>
        <end position="181"/>
    </location>
</feature>
<dbReference type="Pfam" id="PF13439">
    <property type="entry name" value="Glyco_transf_4"/>
    <property type="match status" value="1"/>
</dbReference>
<organism evidence="3 4">
    <name type="scientific">Candidatus Thermofonsia Clade 1 bacterium</name>
    <dbReference type="NCBI Taxonomy" id="2364210"/>
    <lineage>
        <taxon>Bacteria</taxon>
        <taxon>Bacillati</taxon>
        <taxon>Chloroflexota</taxon>
        <taxon>Candidatus Thermofontia</taxon>
        <taxon>Candidatus Thermofonsia Clade 1</taxon>
    </lineage>
</organism>
<reference evidence="3 4" key="1">
    <citation type="submission" date="2017-11" db="EMBL/GenBank/DDBJ databases">
        <title>Evolution of Phototrophy in the Chloroflexi Phylum Driven by Horizontal Gene Transfer.</title>
        <authorList>
            <person name="Ward L.M."/>
            <person name="Hemp J."/>
            <person name="Shih P.M."/>
            <person name="Mcglynn S.E."/>
            <person name="Fischer W."/>
        </authorList>
    </citation>
    <scope>NUCLEOTIDE SEQUENCE [LARGE SCALE GENOMIC DNA]</scope>
    <source>
        <strain evidence="3">CP2_2F</strain>
    </source>
</reference>